<name>A0A919IWS8_9ACTN</name>
<dbReference type="PROSITE" id="PS50011">
    <property type="entry name" value="PROTEIN_KINASE_DOM"/>
    <property type="match status" value="1"/>
</dbReference>
<keyword evidence="1" id="KW-0808">Transferase</keyword>
<protein>
    <recommendedName>
        <fullName evidence="7">Protein kinase domain-containing protein</fullName>
    </recommendedName>
</protein>
<organism evidence="8 9">
    <name type="scientific">Paractinoplanes ferrugineus</name>
    <dbReference type="NCBI Taxonomy" id="113564"/>
    <lineage>
        <taxon>Bacteria</taxon>
        <taxon>Bacillati</taxon>
        <taxon>Actinomycetota</taxon>
        <taxon>Actinomycetes</taxon>
        <taxon>Micromonosporales</taxon>
        <taxon>Micromonosporaceae</taxon>
        <taxon>Paractinoplanes</taxon>
    </lineage>
</organism>
<dbReference type="Gene3D" id="2.60.120.560">
    <property type="entry name" value="Exo-inulinase, domain 1"/>
    <property type="match status" value="1"/>
</dbReference>
<feature type="domain" description="Protein kinase" evidence="7">
    <location>
        <begin position="17"/>
        <end position="270"/>
    </location>
</feature>
<evidence type="ECO:0000313" key="9">
    <source>
        <dbReference type="Proteomes" id="UP000598174"/>
    </source>
</evidence>
<dbReference type="GO" id="GO:0004674">
    <property type="term" value="F:protein serine/threonine kinase activity"/>
    <property type="evidence" value="ECO:0007669"/>
    <property type="project" value="TreeGrafter"/>
</dbReference>
<dbReference type="PANTHER" id="PTHR43289:SF34">
    <property type="entry name" value="SERINE_THREONINE-PROTEIN KINASE YBDM-RELATED"/>
    <property type="match status" value="1"/>
</dbReference>
<feature type="binding site" evidence="5">
    <location>
        <position position="45"/>
    </location>
    <ligand>
        <name>ATP</name>
        <dbReference type="ChEBI" id="CHEBI:30616"/>
    </ligand>
</feature>
<dbReference type="CDD" id="cd14014">
    <property type="entry name" value="STKc_PknB_like"/>
    <property type="match status" value="1"/>
</dbReference>
<feature type="compositionally biased region" description="Low complexity" evidence="6">
    <location>
        <begin position="298"/>
        <end position="307"/>
    </location>
</feature>
<feature type="region of interest" description="Disordered" evidence="6">
    <location>
        <begin position="284"/>
        <end position="341"/>
    </location>
</feature>
<dbReference type="Proteomes" id="UP000598174">
    <property type="component" value="Unassembled WGS sequence"/>
</dbReference>
<evidence type="ECO:0000313" key="8">
    <source>
        <dbReference type="EMBL" id="GIE09578.1"/>
    </source>
</evidence>
<comment type="caution">
    <text evidence="8">The sequence shown here is derived from an EMBL/GenBank/DDBJ whole genome shotgun (WGS) entry which is preliminary data.</text>
</comment>
<feature type="region of interest" description="Disordered" evidence="6">
    <location>
        <begin position="391"/>
        <end position="421"/>
    </location>
</feature>
<keyword evidence="3" id="KW-0418">Kinase</keyword>
<evidence type="ECO:0000256" key="2">
    <source>
        <dbReference type="ARBA" id="ARBA00022741"/>
    </source>
</evidence>
<feature type="compositionally biased region" description="Pro residues" evidence="6">
    <location>
        <begin position="288"/>
        <end position="297"/>
    </location>
</feature>
<dbReference type="InterPro" id="IPR017441">
    <property type="entry name" value="Protein_kinase_ATP_BS"/>
</dbReference>
<dbReference type="SUPFAM" id="SSF56112">
    <property type="entry name" value="Protein kinase-like (PK-like)"/>
    <property type="match status" value="1"/>
</dbReference>
<dbReference type="InterPro" id="IPR000719">
    <property type="entry name" value="Prot_kinase_dom"/>
</dbReference>
<evidence type="ECO:0000256" key="6">
    <source>
        <dbReference type="SAM" id="MobiDB-lite"/>
    </source>
</evidence>
<dbReference type="Gene3D" id="3.30.200.20">
    <property type="entry name" value="Phosphorylase Kinase, domain 1"/>
    <property type="match status" value="1"/>
</dbReference>
<dbReference type="InterPro" id="IPR011009">
    <property type="entry name" value="Kinase-like_dom_sf"/>
</dbReference>
<evidence type="ECO:0000256" key="1">
    <source>
        <dbReference type="ARBA" id="ARBA00022679"/>
    </source>
</evidence>
<reference evidence="8" key="1">
    <citation type="submission" date="2021-01" db="EMBL/GenBank/DDBJ databases">
        <title>Whole genome shotgun sequence of Actinoplanes ferrugineus NBRC 15555.</title>
        <authorList>
            <person name="Komaki H."/>
            <person name="Tamura T."/>
        </authorList>
    </citation>
    <scope>NUCLEOTIDE SEQUENCE</scope>
    <source>
        <strain evidence="8">NBRC 15555</strain>
    </source>
</reference>
<dbReference type="Pfam" id="PF00069">
    <property type="entry name" value="Pkinase"/>
    <property type="match status" value="1"/>
</dbReference>
<accession>A0A919IWS8</accession>
<sequence length="576" mass="61239">MASRPLRPEDPRRLGDYRLLARLGAGGMGTVFLARDPQGRTVAVKAIRSEYADNEEFRARFRSEVDRARQVPPFCTAAVLDADPDHDTPYLVVEYVDGPSLQEVVEEHGSMPAGDLHGVAVGVAAALTAIHGAGVIHRDLKPGNVLLSVGLPKVIDFGISRALDITSRHTRTGHWMGTVDYMAPERLDPGFGAATHKADIFAWGAVIAFAGTGRTPFHGETDMATGAQILTKPPNLDGVPPSLADIVERALTKDPRRRPTANELVQQLLVVRAPKQARSLKLVRVPKPRPAPAPAPAPVVSRPAQRSAGRRSAGRFDPRDLIDEVSPDGPRRVIPTPSPRRSGLITPRRLIYALGTLLVGAVTVTTVTISQADRTDPANDLRVAPATASPTATTPLAQAGPAVSDSLRGPGRFRESSGPTGRCQFRDGRLRASVQGRATYQCVGPPESFAADQSISVSLELADDKACGMVWFRYTGERGYQVTACTEEIQLEELGSAVLNSIGKVQTKVLTPLTPHEVTIAVQAHHATVSVDGVPSLQGALANSDLAAGRVQLGVTNTSSPAASEVSFADFRVLVG</sequence>
<keyword evidence="4 5" id="KW-0067">ATP-binding</keyword>
<dbReference type="SMART" id="SM00220">
    <property type="entry name" value="S_TKc"/>
    <property type="match status" value="1"/>
</dbReference>
<dbReference type="InterPro" id="IPR008271">
    <property type="entry name" value="Ser/Thr_kinase_AS"/>
</dbReference>
<dbReference type="EMBL" id="BOMM01000009">
    <property type="protein sequence ID" value="GIE09578.1"/>
    <property type="molecule type" value="Genomic_DNA"/>
</dbReference>
<keyword evidence="9" id="KW-1185">Reference proteome</keyword>
<evidence type="ECO:0000256" key="5">
    <source>
        <dbReference type="PROSITE-ProRule" id="PRU10141"/>
    </source>
</evidence>
<dbReference type="PANTHER" id="PTHR43289">
    <property type="entry name" value="MITOGEN-ACTIVATED PROTEIN KINASE KINASE KINASE 20-RELATED"/>
    <property type="match status" value="1"/>
</dbReference>
<gene>
    <name evidence="8" type="ORF">Afe05nite_14180</name>
</gene>
<dbReference type="Gene3D" id="1.10.510.10">
    <property type="entry name" value="Transferase(Phosphotransferase) domain 1"/>
    <property type="match status" value="1"/>
</dbReference>
<dbReference type="AlphaFoldDB" id="A0A919IWS8"/>
<dbReference type="PROSITE" id="PS00108">
    <property type="entry name" value="PROTEIN_KINASE_ST"/>
    <property type="match status" value="1"/>
</dbReference>
<dbReference type="PROSITE" id="PS00107">
    <property type="entry name" value="PROTEIN_KINASE_ATP"/>
    <property type="match status" value="1"/>
</dbReference>
<dbReference type="RefSeq" id="WP_203816167.1">
    <property type="nucleotide sequence ID" value="NZ_BAAABP010000007.1"/>
</dbReference>
<evidence type="ECO:0000256" key="3">
    <source>
        <dbReference type="ARBA" id="ARBA00022777"/>
    </source>
</evidence>
<evidence type="ECO:0000256" key="4">
    <source>
        <dbReference type="ARBA" id="ARBA00022840"/>
    </source>
</evidence>
<keyword evidence="2 5" id="KW-0547">Nucleotide-binding</keyword>
<dbReference type="GO" id="GO:0005524">
    <property type="term" value="F:ATP binding"/>
    <property type="evidence" value="ECO:0007669"/>
    <property type="project" value="UniProtKB-UniRule"/>
</dbReference>
<evidence type="ECO:0000259" key="7">
    <source>
        <dbReference type="PROSITE" id="PS50011"/>
    </source>
</evidence>
<proteinExistence type="predicted"/>